<dbReference type="PRINTS" id="PR00469">
    <property type="entry name" value="PNDRDTASEII"/>
</dbReference>
<dbReference type="EC" id="1.8.1.9" evidence="7"/>
<keyword evidence="8" id="KW-0521">NADP</keyword>
<dbReference type="InterPro" id="IPR050097">
    <property type="entry name" value="Ferredoxin-NADP_redctase_2"/>
</dbReference>
<gene>
    <name evidence="10" type="primary">trxB</name>
    <name evidence="10" type="ORF">HF852_03970</name>
</gene>
<evidence type="ECO:0000313" key="10">
    <source>
        <dbReference type="EMBL" id="NMF08771.1"/>
    </source>
</evidence>
<accession>A0A7X9SVC0</accession>
<dbReference type="PRINTS" id="PR00368">
    <property type="entry name" value="FADPNR"/>
</dbReference>
<keyword evidence="1 7" id="KW-0285">Flavoprotein</keyword>
<keyword evidence="5 7" id="KW-0676">Redox-active center</keyword>
<dbReference type="GO" id="GO:0004791">
    <property type="term" value="F:thioredoxin-disulfide reductase (NADPH) activity"/>
    <property type="evidence" value="ECO:0007669"/>
    <property type="project" value="UniProtKB-UniRule"/>
</dbReference>
<proteinExistence type="inferred from homology"/>
<evidence type="ECO:0000313" key="11">
    <source>
        <dbReference type="Proteomes" id="UP000589552"/>
    </source>
</evidence>
<name>A0A7X9SVC0_9CORY</name>
<dbReference type="GO" id="GO:0019430">
    <property type="term" value="P:removal of superoxide radicals"/>
    <property type="evidence" value="ECO:0007669"/>
    <property type="project" value="UniProtKB-UniRule"/>
</dbReference>
<organism evidence="10 11">
    <name type="scientific">Corynebacterium xerosis</name>
    <dbReference type="NCBI Taxonomy" id="1725"/>
    <lineage>
        <taxon>Bacteria</taxon>
        <taxon>Bacillati</taxon>
        <taxon>Actinomycetota</taxon>
        <taxon>Actinomycetes</taxon>
        <taxon>Mycobacteriales</taxon>
        <taxon>Corynebacteriaceae</taxon>
        <taxon>Corynebacterium</taxon>
    </lineage>
</organism>
<dbReference type="InterPro" id="IPR008255">
    <property type="entry name" value="Pyr_nucl-diS_OxRdtase_2_AS"/>
</dbReference>
<evidence type="ECO:0000256" key="4">
    <source>
        <dbReference type="ARBA" id="ARBA00023157"/>
    </source>
</evidence>
<comment type="caution">
    <text evidence="10">The sequence shown here is derived from an EMBL/GenBank/DDBJ whole genome shotgun (WGS) entry which is preliminary data.</text>
</comment>
<dbReference type="InterPro" id="IPR023753">
    <property type="entry name" value="FAD/NAD-binding_dom"/>
</dbReference>
<comment type="cofactor">
    <cofactor evidence="8">
        <name>FAD</name>
        <dbReference type="ChEBI" id="CHEBI:57692"/>
    </cofactor>
    <text evidence="8">Binds 1 FAD per subunit.</text>
</comment>
<evidence type="ECO:0000256" key="6">
    <source>
        <dbReference type="ARBA" id="ARBA00048132"/>
    </source>
</evidence>
<keyword evidence="3 7" id="KW-0560">Oxidoreductase</keyword>
<dbReference type="PANTHER" id="PTHR48105">
    <property type="entry name" value="THIOREDOXIN REDUCTASE 1-RELATED-RELATED"/>
    <property type="match status" value="1"/>
</dbReference>
<dbReference type="SUPFAM" id="SSF51905">
    <property type="entry name" value="FAD/NAD(P)-binding domain"/>
    <property type="match status" value="1"/>
</dbReference>
<evidence type="ECO:0000256" key="1">
    <source>
        <dbReference type="ARBA" id="ARBA00022630"/>
    </source>
</evidence>
<dbReference type="PROSITE" id="PS00573">
    <property type="entry name" value="PYRIDINE_REDOX_2"/>
    <property type="match status" value="1"/>
</dbReference>
<evidence type="ECO:0000256" key="2">
    <source>
        <dbReference type="ARBA" id="ARBA00022827"/>
    </source>
</evidence>
<dbReference type="Gene3D" id="3.50.50.60">
    <property type="entry name" value="FAD/NAD(P)-binding domain"/>
    <property type="match status" value="2"/>
</dbReference>
<comment type="subunit">
    <text evidence="7">Homodimer.</text>
</comment>
<evidence type="ECO:0000259" key="9">
    <source>
        <dbReference type="Pfam" id="PF07992"/>
    </source>
</evidence>
<dbReference type="InterPro" id="IPR036188">
    <property type="entry name" value="FAD/NAD-bd_sf"/>
</dbReference>
<comment type="similarity">
    <text evidence="7">Belongs to the class-II pyridine nucleotide-disulfide oxidoreductase family.</text>
</comment>
<dbReference type="Pfam" id="PF07992">
    <property type="entry name" value="Pyr_redox_2"/>
    <property type="match status" value="1"/>
</dbReference>
<reference evidence="10 11" key="1">
    <citation type="submission" date="2020-04" db="EMBL/GenBank/DDBJ databases">
        <authorList>
            <person name="Hitch T.C.A."/>
            <person name="Wylensek D."/>
            <person name="Clavel T."/>
        </authorList>
    </citation>
    <scope>NUCLEOTIDE SEQUENCE [LARGE SCALE GENOMIC DNA]</scope>
    <source>
        <strain evidence="10 11">BL-383-APC-2I</strain>
    </source>
</reference>
<dbReference type="GO" id="GO:0005737">
    <property type="term" value="C:cytoplasm"/>
    <property type="evidence" value="ECO:0007669"/>
    <property type="project" value="InterPro"/>
</dbReference>
<feature type="domain" description="FAD/NAD(P)-binding" evidence="9">
    <location>
        <begin position="6"/>
        <end position="294"/>
    </location>
</feature>
<dbReference type="Proteomes" id="UP000589552">
    <property type="component" value="Unassembled WGS sequence"/>
</dbReference>
<comment type="catalytic activity">
    <reaction evidence="6 7">
        <text>[thioredoxin]-dithiol + NADP(+) = [thioredoxin]-disulfide + NADPH + H(+)</text>
        <dbReference type="Rhea" id="RHEA:20345"/>
        <dbReference type="Rhea" id="RHEA-COMP:10698"/>
        <dbReference type="Rhea" id="RHEA-COMP:10700"/>
        <dbReference type="ChEBI" id="CHEBI:15378"/>
        <dbReference type="ChEBI" id="CHEBI:29950"/>
        <dbReference type="ChEBI" id="CHEBI:50058"/>
        <dbReference type="ChEBI" id="CHEBI:57783"/>
        <dbReference type="ChEBI" id="CHEBI:58349"/>
        <dbReference type="EC" id="1.8.1.9"/>
    </reaction>
</comment>
<protein>
    <recommendedName>
        <fullName evidence="7">Thioredoxin reductase</fullName>
        <ecNumber evidence="7">1.8.1.9</ecNumber>
    </recommendedName>
</protein>
<dbReference type="RefSeq" id="WP_168937473.1">
    <property type="nucleotide sequence ID" value="NZ_JABAGA010000002.1"/>
</dbReference>
<dbReference type="NCBIfam" id="TIGR01292">
    <property type="entry name" value="TRX_reduct"/>
    <property type="match status" value="1"/>
</dbReference>
<keyword evidence="4" id="KW-1015">Disulfide bond</keyword>
<evidence type="ECO:0000256" key="3">
    <source>
        <dbReference type="ARBA" id="ARBA00023002"/>
    </source>
</evidence>
<evidence type="ECO:0000256" key="5">
    <source>
        <dbReference type="ARBA" id="ARBA00023284"/>
    </source>
</evidence>
<dbReference type="EMBL" id="JABAGA010000002">
    <property type="protein sequence ID" value="NMF08771.1"/>
    <property type="molecule type" value="Genomic_DNA"/>
</dbReference>
<sequence>MTDTIHDVIIVGSGPAGYTAAIYAARAELKPVVFEGVEFGGSLMTTTEVENFPGFAEGIQGPDLMDQMRAQAERFGADLRMELVDRMDLTGDVKSVWVGEEEHKGRTVILAMGAAPRYLGAPGEQELLGHGVSSCATCDGFFFRDHDIAVIGGGDSAMEEATFLTKFAKSVTIVHRREEFRASAIMLERAKNNDKIRFATNKTVERVVGEGSVAALELKDTVTGETSELPVTAMFVAIGHDPRSQMVAGQIDLDESGYVEVDSPSTRTSLPGVFAAGDLVDSHYQQAISAAGTGCTAAIDAEHYLAALG</sequence>
<keyword evidence="2 7" id="KW-0274">FAD</keyword>
<evidence type="ECO:0000256" key="7">
    <source>
        <dbReference type="RuleBase" id="RU003880"/>
    </source>
</evidence>
<dbReference type="AlphaFoldDB" id="A0A7X9SVC0"/>
<evidence type="ECO:0000256" key="8">
    <source>
        <dbReference type="RuleBase" id="RU003881"/>
    </source>
</evidence>
<dbReference type="InterPro" id="IPR005982">
    <property type="entry name" value="Thioredox_Rdtase"/>
</dbReference>